<accession>A0A1W1I0B2</accession>
<keyword evidence="2" id="KW-1185">Reference proteome</keyword>
<evidence type="ECO:0000313" key="1">
    <source>
        <dbReference type="EMBL" id="SLM46438.1"/>
    </source>
</evidence>
<organism evidence="1 2">
    <name type="scientific">Nitrospira japonica</name>
    <dbReference type="NCBI Taxonomy" id="1325564"/>
    <lineage>
        <taxon>Bacteria</taxon>
        <taxon>Pseudomonadati</taxon>
        <taxon>Nitrospirota</taxon>
        <taxon>Nitrospiria</taxon>
        <taxon>Nitrospirales</taxon>
        <taxon>Nitrospiraceae</taxon>
        <taxon>Nitrospira</taxon>
    </lineage>
</organism>
<sequence>MTLFRMQWYRPVSFVRHFLHSTPGGMVDDQAVFVGSGTHACAAGSTSGYGEADDSSPGT</sequence>
<dbReference type="Proteomes" id="UP000192042">
    <property type="component" value="Chromosome I"/>
</dbReference>
<evidence type="ECO:0000313" key="2">
    <source>
        <dbReference type="Proteomes" id="UP000192042"/>
    </source>
</evidence>
<gene>
    <name evidence="1" type="ORF">NSJP_0266</name>
</gene>
<dbReference type="EMBL" id="LT828648">
    <property type="protein sequence ID" value="SLM46438.1"/>
    <property type="molecule type" value="Genomic_DNA"/>
</dbReference>
<dbReference type="AlphaFoldDB" id="A0A1W1I0B2"/>
<dbReference type="STRING" id="1325564.NSJP_0266"/>
<reference evidence="1 2" key="1">
    <citation type="submission" date="2017-03" db="EMBL/GenBank/DDBJ databases">
        <authorList>
            <person name="Afonso C.L."/>
            <person name="Miller P.J."/>
            <person name="Scott M.A."/>
            <person name="Spackman E."/>
            <person name="Goraichik I."/>
            <person name="Dimitrov K.M."/>
            <person name="Suarez D.L."/>
            <person name="Swayne D.E."/>
        </authorList>
    </citation>
    <scope>NUCLEOTIDE SEQUENCE [LARGE SCALE GENOMIC DNA]</scope>
    <source>
        <strain evidence="1">Genome sequencing of Nitrospira japonica strain NJ11</strain>
    </source>
</reference>
<dbReference type="KEGG" id="nja:NSJP_0266"/>
<name>A0A1W1I0B2_9BACT</name>
<proteinExistence type="predicted"/>
<protein>
    <submittedName>
        <fullName evidence="1">Uncharacterized protein</fullName>
    </submittedName>
</protein>